<accession>A0ABR9J4V4</accession>
<name>A0ABR9J4V4_9MICC</name>
<gene>
    <name evidence="3" type="ORF">H4W26_000782</name>
</gene>
<dbReference type="RefSeq" id="WP_192590832.1">
    <property type="nucleotide sequence ID" value="NZ_JADBEE010000001.1"/>
</dbReference>
<keyword evidence="4" id="KW-1185">Reference proteome</keyword>
<dbReference type="PROSITE" id="PS51782">
    <property type="entry name" value="LYSM"/>
    <property type="match status" value="1"/>
</dbReference>
<evidence type="ECO:0000313" key="4">
    <source>
        <dbReference type="Proteomes" id="UP000636579"/>
    </source>
</evidence>
<dbReference type="Gene3D" id="3.10.350.10">
    <property type="entry name" value="LysM domain"/>
    <property type="match status" value="1"/>
</dbReference>
<feature type="transmembrane region" description="Helical" evidence="1">
    <location>
        <begin position="47"/>
        <end position="70"/>
    </location>
</feature>
<dbReference type="SUPFAM" id="SSF54106">
    <property type="entry name" value="LysM domain"/>
    <property type="match status" value="1"/>
</dbReference>
<dbReference type="SMART" id="SM00257">
    <property type="entry name" value="LysM"/>
    <property type="match status" value="1"/>
</dbReference>
<keyword evidence="1" id="KW-0812">Transmembrane</keyword>
<sequence>MRTAQLALAPVVTAPSVPAASIAADRVTEPHSHASSAGALHLTRRGRFLLLGLPTLAALAFLILGAMMLATSLLNQAQASSAGAPGVDAQVITVGAGDTLWSVANAVESEERTQVLIGQIAELNDLSSSELTPGQELFIPVD</sequence>
<dbReference type="InterPro" id="IPR018392">
    <property type="entry name" value="LysM"/>
</dbReference>
<dbReference type="EMBL" id="JADBEE010000001">
    <property type="protein sequence ID" value="MBE1514027.1"/>
    <property type="molecule type" value="Genomic_DNA"/>
</dbReference>
<dbReference type="CDD" id="cd00118">
    <property type="entry name" value="LysM"/>
    <property type="match status" value="1"/>
</dbReference>
<reference evidence="3 4" key="1">
    <citation type="submission" date="2020-10" db="EMBL/GenBank/DDBJ databases">
        <title>Sequencing the genomes of 1000 actinobacteria strains.</title>
        <authorList>
            <person name="Klenk H.-P."/>
        </authorList>
    </citation>
    <scope>NUCLEOTIDE SEQUENCE [LARGE SCALE GENOMIC DNA]</scope>
    <source>
        <strain evidence="3 4">DSM 15474</strain>
    </source>
</reference>
<evidence type="ECO:0000313" key="3">
    <source>
        <dbReference type="EMBL" id="MBE1514027.1"/>
    </source>
</evidence>
<evidence type="ECO:0000259" key="2">
    <source>
        <dbReference type="PROSITE" id="PS51782"/>
    </source>
</evidence>
<feature type="domain" description="LysM" evidence="2">
    <location>
        <begin position="90"/>
        <end position="139"/>
    </location>
</feature>
<evidence type="ECO:0000256" key="1">
    <source>
        <dbReference type="SAM" id="Phobius"/>
    </source>
</evidence>
<dbReference type="Proteomes" id="UP000636579">
    <property type="component" value="Unassembled WGS sequence"/>
</dbReference>
<dbReference type="InterPro" id="IPR036779">
    <property type="entry name" value="LysM_dom_sf"/>
</dbReference>
<proteinExistence type="predicted"/>
<dbReference type="Pfam" id="PF01476">
    <property type="entry name" value="LysM"/>
    <property type="match status" value="1"/>
</dbReference>
<organism evidence="3 4">
    <name type="scientific">Nesterenkonia halotolerans</name>
    <dbReference type="NCBI Taxonomy" id="225325"/>
    <lineage>
        <taxon>Bacteria</taxon>
        <taxon>Bacillati</taxon>
        <taxon>Actinomycetota</taxon>
        <taxon>Actinomycetes</taxon>
        <taxon>Micrococcales</taxon>
        <taxon>Micrococcaceae</taxon>
        <taxon>Nesterenkonia</taxon>
    </lineage>
</organism>
<protein>
    <submittedName>
        <fullName evidence="3">LysM repeat protein</fullName>
    </submittedName>
</protein>
<comment type="caution">
    <text evidence="3">The sequence shown here is derived from an EMBL/GenBank/DDBJ whole genome shotgun (WGS) entry which is preliminary data.</text>
</comment>
<keyword evidence="1" id="KW-1133">Transmembrane helix</keyword>
<keyword evidence="1" id="KW-0472">Membrane</keyword>